<dbReference type="PANTHER" id="PTHR11434:SF0">
    <property type="entry name" value="NADH-UBIQUINONE OXIDOREDUCTASE CHAIN 4L"/>
    <property type="match status" value="1"/>
</dbReference>
<evidence type="ECO:0000256" key="5">
    <source>
        <dbReference type="ARBA" id="ARBA00022448"/>
    </source>
</evidence>
<evidence type="ECO:0000256" key="16">
    <source>
        <dbReference type="RuleBase" id="RU004419"/>
    </source>
</evidence>
<keyword evidence="8 16" id="KW-1278">Translocase</keyword>
<keyword evidence="7 16" id="KW-0812">Transmembrane</keyword>
<evidence type="ECO:0000256" key="9">
    <source>
        <dbReference type="ARBA" id="ARBA00022982"/>
    </source>
</evidence>
<comment type="catalytic activity">
    <reaction evidence="15 16">
        <text>a ubiquinone + NADH + 5 H(+)(in) = a ubiquinol + NAD(+) + 4 H(+)(out)</text>
        <dbReference type="Rhea" id="RHEA:29091"/>
        <dbReference type="Rhea" id="RHEA-COMP:9565"/>
        <dbReference type="Rhea" id="RHEA-COMP:9566"/>
        <dbReference type="ChEBI" id="CHEBI:15378"/>
        <dbReference type="ChEBI" id="CHEBI:16389"/>
        <dbReference type="ChEBI" id="CHEBI:17976"/>
        <dbReference type="ChEBI" id="CHEBI:57540"/>
        <dbReference type="ChEBI" id="CHEBI:57945"/>
        <dbReference type="EC" id="7.1.1.2"/>
    </reaction>
</comment>
<comment type="function">
    <text evidence="16">Core subunit of the mitochondrial membrane respiratory chain NADH dehydrogenase (Complex I) which catalyzes electron transfer from NADH through the respiratory chain, using ubiquinone as an electron acceptor.</text>
</comment>
<accession>A0A2P1H6S2</accession>
<evidence type="ECO:0000256" key="6">
    <source>
        <dbReference type="ARBA" id="ARBA00022660"/>
    </source>
</evidence>
<comment type="subcellular location">
    <subcellularLocation>
        <location evidence="16">Mitochondrion inner membrane</location>
        <topology evidence="16">Multi-pass membrane protein</topology>
    </subcellularLocation>
    <subcellularLocation>
        <location evidence="1">Mitochondrion membrane</location>
        <topology evidence="1">Multi-pass membrane protein</topology>
    </subcellularLocation>
</comment>
<dbReference type="Pfam" id="PF00420">
    <property type="entry name" value="Oxidored_q2"/>
    <property type="match status" value="1"/>
</dbReference>
<keyword evidence="6 16" id="KW-0679">Respiratory chain</keyword>
<dbReference type="AlphaFoldDB" id="A0A2P1H6S2"/>
<evidence type="ECO:0000256" key="7">
    <source>
        <dbReference type="ARBA" id="ARBA00022692"/>
    </source>
</evidence>
<dbReference type="GO" id="GO:0005743">
    <property type="term" value="C:mitochondrial inner membrane"/>
    <property type="evidence" value="ECO:0007669"/>
    <property type="project" value="UniProtKB-SubCell"/>
</dbReference>
<dbReference type="GO" id="GO:0008137">
    <property type="term" value="F:NADH dehydrogenase (ubiquinone) activity"/>
    <property type="evidence" value="ECO:0007669"/>
    <property type="project" value="UniProtKB-EC"/>
</dbReference>
<protein>
    <recommendedName>
        <fullName evidence="4 16">NADH-ubiquinone oxidoreductase chain 4L</fullName>
        <ecNumber evidence="3 16">7.1.1.2</ecNumber>
    </recommendedName>
</protein>
<dbReference type="EMBL" id="MG882129">
    <property type="protein sequence ID" value="AVN67232.1"/>
    <property type="molecule type" value="Genomic_DNA"/>
</dbReference>
<feature type="transmembrane region" description="Helical" evidence="16">
    <location>
        <begin position="48"/>
        <end position="70"/>
    </location>
</feature>
<dbReference type="PANTHER" id="PTHR11434">
    <property type="entry name" value="NADH-UBIQUINONE OXIDOREDUCTASE SUBUNIT ND4L"/>
    <property type="match status" value="1"/>
</dbReference>
<keyword evidence="11 16" id="KW-0520">NAD</keyword>
<keyword evidence="9 16" id="KW-0249">Electron transport</keyword>
<dbReference type="GO" id="GO:0030964">
    <property type="term" value="C:NADH dehydrogenase complex"/>
    <property type="evidence" value="ECO:0007669"/>
    <property type="project" value="TreeGrafter"/>
</dbReference>
<dbReference type="InterPro" id="IPR039428">
    <property type="entry name" value="NUOK/Mnh_C1-like"/>
</dbReference>
<geneLocation type="mitochondrion" evidence="17"/>
<evidence type="ECO:0000256" key="12">
    <source>
        <dbReference type="ARBA" id="ARBA00023075"/>
    </source>
</evidence>
<evidence type="ECO:0000313" key="17">
    <source>
        <dbReference type="EMBL" id="AVN67232.1"/>
    </source>
</evidence>
<gene>
    <name evidence="17" type="primary">nad4l</name>
</gene>
<evidence type="ECO:0000256" key="15">
    <source>
        <dbReference type="ARBA" id="ARBA00049551"/>
    </source>
</evidence>
<evidence type="ECO:0000256" key="2">
    <source>
        <dbReference type="ARBA" id="ARBA00010519"/>
    </source>
</evidence>
<keyword evidence="12 16" id="KW-0830">Ubiquinone</keyword>
<keyword evidence="16" id="KW-0999">Mitochondrion inner membrane</keyword>
<dbReference type="Gene3D" id="1.10.287.3510">
    <property type="match status" value="1"/>
</dbReference>
<dbReference type="GO" id="GO:0016651">
    <property type="term" value="F:oxidoreductase activity, acting on NAD(P)H"/>
    <property type="evidence" value="ECO:0007669"/>
    <property type="project" value="InterPro"/>
</dbReference>
<dbReference type="GO" id="GO:0042773">
    <property type="term" value="P:ATP synthesis coupled electron transport"/>
    <property type="evidence" value="ECO:0007669"/>
    <property type="project" value="UniProtKB-UniRule"/>
</dbReference>
<evidence type="ECO:0000256" key="14">
    <source>
        <dbReference type="ARBA" id="ARBA00023136"/>
    </source>
</evidence>
<feature type="transmembrane region" description="Helical" evidence="16">
    <location>
        <begin position="20"/>
        <end position="42"/>
    </location>
</feature>
<evidence type="ECO:0000256" key="11">
    <source>
        <dbReference type="ARBA" id="ARBA00023027"/>
    </source>
</evidence>
<keyword evidence="10 16" id="KW-1133">Transmembrane helix</keyword>
<proteinExistence type="inferred from homology"/>
<evidence type="ECO:0000256" key="4">
    <source>
        <dbReference type="ARBA" id="ARBA00016612"/>
    </source>
</evidence>
<keyword evidence="14 16" id="KW-0472">Membrane</keyword>
<reference evidence="17" key="1">
    <citation type="submission" date="2018-01" db="EMBL/GenBank/DDBJ databases">
        <title>Transoceanic dispersal and plate tectonics shaped global cockroach distributions: evidence from mitochondrial phylogenomics.</title>
        <authorList>
            <person name="Bourguignon T."/>
            <person name="Tang Q."/>
            <person name="Ho S.Y.W."/>
            <person name="Juna F."/>
            <person name="Wang Z."/>
            <person name="Arab D.A."/>
            <person name="Cameron S.L."/>
            <person name="Walker J."/>
            <person name="Rentz D."/>
            <person name="Evans T.A."/>
            <person name="Lo N."/>
        </authorList>
    </citation>
    <scope>NUCLEOTIDE SEQUENCE</scope>
</reference>
<evidence type="ECO:0000256" key="1">
    <source>
        <dbReference type="ARBA" id="ARBA00004225"/>
    </source>
</evidence>
<dbReference type="InterPro" id="IPR001133">
    <property type="entry name" value="NADH_UbQ_OxRdtase_chain4L/K"/>
</dbReference>
<organism evidence="17">
    <name type="scientific">Anaplecta omei</name>
    <dbReference type="NCBI Taxonomy" id="2093429"/>
    <lineage>
        <taxon>Eukaryota</taxon>
        <taxon>Metazoa</taxon>
        <taxon>Ecdysozoa</taxon>
        <taxon>Arthropoda</taxon>
        <taxon>Hexapoda</taxon>
        <taxon>Insecta</taxon>
        <taxon>Pterygota</taxon>
        <taxon>Neoptera</taxon>
        <taxon>Polyneoptera</taxon>
        <taxon>Dictyoptera</taxon>
        <taxon>Blattodea</taxon>
        <taxon>Blattoidea</taxon>
        <taxon>Anaplectidae</taxon>
        <taxon>Anaplecta</taxon>
    </lineage>
</organism>
<sequence length="89" mass="10408">MLFIFFCGLWCFSYNHKHLLVTLLSLEFIVLVVFLSMCLFLINFDYELYFLFVFLTFSVCEGALGLSILVSMARCYGNDYFSSYSILQC</sequence>
<evidence type="ECO:0000256" key="10">
    <source>
        <dbReference type="ARBA" id="ARBA00022989"/>
    </source>
</evidence>
<evidence type="ECO:0000256" key="3">
    <source>
        <dbReference type="ARBA" id="ARBA00012944"/>
    </source>
</evidence>
<comment type="similarity">
    <text evidence="2 16">Belongs to the complex I subunit 4L family.</text>
</comment>
<evidence type="ECO:0000256" key="13">
    <source>
        <dbReference type="ARBA" id="ARBA00023128"/>
    </source>
</evidence>
<dbReference type="EC" id="7.1.1.2" evidence="3 16"/>
<name>A0A2P1H6S2_9NEOP</name>
<keyword evidence="13 16" id="KW-0496">Mitochondrion</keyword>
<keyword evidence="5 16" id="KW-0813">Transport</keyword>
<evidence type="ECO:0000256" key="8">
    <source>
        <dbReference type="ARBA" id="ARBA00022967"/>
    </source>
</evidence>